<keyword evidence="6" id="KW-0503">Monooxygenase</keyword>
<dbReference type="SUPFAM" id="SSF51905">
    <property type="entry name" value="FAD/NAD(P)-binding domain"/>
    <property type="match status" value="2"/>
</dbReference>
<reference evidence="7" key="1">
    <citation type="submission" date="2023-07" db="EMBL/GenBank/DDBJ databases">
        <title>draft genome sequence of fig (Ficus carica).</title>
        <authorList>
            <person name="Takahashi T."/>
            <person name="Nishimura K."/>
        </authorList>
    </citation>
    <scope>NUCLEOTIDE SEQUENCE</scope>
</reference>
<organism evidence="7 8">
    <name type="scientific">Ficus carica</name>
    <name type="common">Common fig</name>
    <dbReference type="NCBI Taxonomy" id="3494"/>
    <lineage>
        <taxon>Eukaryota</taxon>
        <taxon>Viridiplantae</taxon>
        <taxon>Streptophyta</taxon>
        <taxon>Embryophyta</taxon>
        <taxon>Tracheophyta</taxon>
        <taxon>Spermatophyta</taxon>
        <taxon>Magnoliopsida</taxon>
        <taxon>eudicotyledons</taxon>
        <taxon>Gunneridae</taxon>
        <taxon>Pentapetalae</taxon>
        <taxon>rosids</taxon>
        <taxon>fabids</taxon>
        <taxon>Rosales</taxon>
        <taxon>Moraceae</taxon>
        <taxon>Ficeae</taxon>
        <taxon>Ficus</taxon>
    </lineage>
</organism>
<keyword evidence="4" id="KW-0521">NADP</keyword>
<dbReference type="InterPro" id="IPR000960">
    <property type="entry name" value="Flavin_mOase"/>
</dbReference>
<keyword evidence="3 6" id="KW-0274">FAD</keyword>
<evidence type="ECO:0000256" key="5">
    <source>
        <dbReference type="ARBA" id="ARBA00023002"/>
    </source>
</evidence>
<dbReference type="EMBL" id="BTGU01000005">
    <property type="protein sequence ID" value="GMN34785.1"/>
    <property type="molecule type" value="Genomic_DNA"/>
</dbReference>
<dbReference type="InterPro" id="IPR020946">
    <property type="entry name" value="Flavin_mOase-like"/>
</dbReference>
<dbReference type="Pfam" id="PF00743">
    <property type="entry name" value="FMO-like"/>
    <property type="match status" value="2"/>
</dbReference>
<sequence>MESRKIAIVGAGVSGLLACKHCIEKGFDPVVFESESGVGGIWSKTIESTRLQTPKSFYEFSDFAWPPSVKETFPDHNKVMDYLRSYASNFNILPNIKYNTKVLSIDYYSTTGRSHVEDFESSDLWGGSGEAFSPSGKWNLTVQNARDSSAPPEEYQVDFVILCNGTFSGLPNIPDFPENKGPEVFNGVVMHSMEYAALDNEVAAELVHGKRVTVVGSQKSALDVAAEVAKRNGPQHPCVLLFRTAHWMIPEYFVEFTFRGFNRFSEMMVHKPLEGFFQWLLVLLLSPLLWIFSKCVEIFLRLVYPLKKYNMVPSHGFAKHLFSCNTPVTPPNFFDQVKEGSLVLKKSKKFSFCKNGLLVDHDDKKEEASHLLTTDMIIFATGYKTDEKLKNIFSSVFFQKCIISSATPFYRECIHPRIPNLAMLGYASIATMYTIEMNCKWLAHLLAGHFKLPSIREMEGDAIRWEKCRKRYSGLGYKRHCPITLLQIHTNDQICNDIGCNPRRKSWFLAELFAPYGPSDYQYL</sequence>
<accession>A0AA87ZM91</accession>
<dbReference type="Gene3D" id="3.50.50.60">
    <property type="entry name" value="FAD/NAD(P)-binding domain"/>
    <property type="match status" value="2"/>
</dbReference>
<dbReference type="GO" id="GO:0004499">
    <property type="term" value="F:N,N-dimethylaniline monooxygenase activity"/>
    <property type="evidence" value="ECO:0007669"/>
    <property type="project" value="InterPro"/>
</dbReference>
<comment type="cofactor">
    <cofactor evidence="6">
        <name>FAD</name>
        <dbReference type="ChEBI" id="CHEBI:57692"/>
    </cofactor>
</comment>
<dbReference type="PIRSF" id="PIRSF000332">
    <property type="entry name" value="FMO"/>
    <property type="match status" value="1"/>
</dbReference>
<proteinExistence type="inferred from homology"/>
<evidence type="ECO:0000256" key="4">
    <source>
        <dbReference type="ARBA" id="ARBA00022857"/>
    </source>
</evidence>
<dbReference type="PROSITE" id="PS51257">
    <property type="entry name" value="PROKAR_LIPOPROTEIN"/>
    <property type="match status" value="1"/>
</dbReference>
<evidence type="ECO:0000256" key="6">
    <source>
        <dbReference type="RuleBase" id="RU361177"/>
    </source>
</evidence>
<evidence type="ECO:0000256" key="3">
    <source>
        <dbReference type="ARBA" id="ARBA00022827"/>
    </source>
</evidence>
<comment type="similarity">
    <text evidence="1 6">Belongs to the FMO family.</text>
</comment>
<comment type="caution">
    <text evidence="7">The sequence shown here is derived from an EMBL/GenBank/DDBJ whole genome shotgun (WGS) entry which is preliminary data.</text>
</comment>
<dbReference type="InterPro" id="IPR050346">
    <property type="entry name" value="FMO-like"/>
</dbReference>
<dbReference type="EC" id="1.-.-.-" evidence="6"/>
<dbReference type="PANTHER" id="PTHR23023">
    <property type="entry name" value="DIMETHYLANILINE MONOOXYGENASE"/>
    <property type="match status" value="1"/>
</dbReference>
<gene>
    <name evidence="7" type="ORF">TIFTF001_004890</name>
</gene>
<protein>
    <recommendedName>
        <fullName evidence="6">Flavin-containing monooxygenase</fullName>
        <ecNumber evidence="6">1.-.-.-</ecNumber>
    </recommendedName>
</protein>
<keyword evidence="8" id="KW-1185">Reference proteome</keyword>
<evidence type="ECO:0000313" key="8">
    <source>
        <dbReference type="Proteomes" id="UP001187192"/>
    </source>
</evidence>
<evidence type="ECO:0000313" key="7">
    <source>
        <dbReference type="EMBL" id="GMN34785.1"/>
    </source>
</evidence>
<dbReference type="GO" id="GO:0050660">
    <property type="term" value="F:flavin adenine dinucleotide binding"/>
    <property type="evidence" value="ECO:0007669"/>
    <property type="project" value="InterPro"/>
</dbReference>
<dbReference type="GO" id="GO:0050661">
    <property type="term" value="F:NADP binding"/>
    <property type="evidence" value="ECO:0007669"/>
    <property type="project" value="InterPro"/>
</dbReference>
<name>A0AA87ZM91_FICCA</name>
<evidence type="ECO:0000256" key="1">
    <source>
        <dbReference type="ARBA" id="ARBA00009183"/>
    </source>
</evidence>
<dbReference type="InterPro" id="IPR036188">
    <property type="entry name" value="FAD/NAD-bd_sf"/>
</dbReference>
<keyword evidence="5 6" id="KW-0560">Oxidoreductase</keyword>
<evidence type="ECO:0000256" key="2">
    <source>
        <dbReference type="ARBA" id="ARBA00022630"/>
    </source>
</evidence>
<dbReference type="FunFam" id="3.50.50.60:FF:000403">
    <property type="entry name" value="Flavin-containing monooxygenase"/>
    <property type="match status" value="1"/>
</dbReference>
<dbReference type="AlphaFoldDB" id="A0AA87ZM91"/>
<keyword evidence="2 6" id="KW-0285">Flavoprotein</keyword>
<dbReference type="Proteomes" id="UP001187192">
    <property type="component" value="Unassembled WGS sequence"/>
</dbReference>